<dbReference type="SMR" id="A3QMR1"/>
<reference evidence="4" key="2">
    <citation type="submission" date="2007-03" db="EMBL/GenBank/DDBJ databases">
        <title>Comparative genomics of carp herpesviruses.</title>
        <authorList>
            <person name="Davison A.J."/>
            <person name="Kurobe T."/>
            <person name="Gatherer D."/>
            <person name="Cunningham C."/>
            <person name="Waltzek T.B."/>
            <person name="Korf I."/>
            <person name="Fukuda H."/>
            <person name="Hedrick R.P."/>
        </authorList>
    </citation>
    <scope>NUCLEOTIDE SEQUENCE</scope>
    <source>
        <strain evidence="4">KHV-U</strain>
    </source>
</reference>
<keyword evidence="10" id="KW-1185">Reference proteome</keyword>
<dbReference type="KEGG" id="vg:11266423"/>
<dbReference type="EMBL" id="DQ657948">
    <property type="protein sequence ID" value="ABG42920.1"/>
    <property type="molecule type" value="Genomic_DNA"/>
</dbReference>
<dbReference type="Proteomes" id="UP000106924">
    <property type="component" value="Segment"/>
</dbReference>
<keyword evidence="1" id="KW-0175">Coiled coil</keyword>
<evidence type="ECO:0000313" key="6">
    <source>
        <dbReference type="EMBL" id="AJP55581.1"/>
    </source>
</evidence>
<accession>A3QMR1</accession>
<feature type="region of interest" description="Disordered" evidence="2">
    <location>
        <begin position="196"/>
        <end position="220"/>
    </location>
</feature>
<reference evidence="5 11" key="6">
    <citation type="journal article" date="2015" name="Vet. Microbiol.">
        <title>Whole-genome sequence of a novel Chinese cyprinid herpesvirus 3 isolate reveals the existence of a distinct European genotype in East Asia.</title>
        <authorList>
            <person name="Li W."/>
            <person name="Lee X."/>
            <person name="Weng S."/>
            <person name="He J."/>
            <person name="Dong C."/>
        </authorList>
    </citation>
    <scope>NUCLEOTIDE SEQUENCE [LARGE SCALE GENOMIC DNA]</scope>
    <source>
        <strain evidence="5">KHV-GZ11</strain>
    </source>
</reference>
<protein>
    <submittedName>
        <fullName evidence="5">ORF93R</fullName>
    </submittedName>
    <submittedName>
        <fullName evidence="4">Protein ORF93</fullName>
    </submittedName>
</protein>
<evidence type="ECO:0000313" key="4">
    <source>
        <dbReference type="EMBL" id="ABG42920.1"/>
    </source>
</evidence>
<name>A3QMR1_CYHV3</name>
<dbReference type="EMBL" id="KP343684">
    <property type="protein sequence ID" value="AJP55736.1"/>
    <property type="molecule type" value="Genomic_DNA"/>
</dbReference>
<dbReference type="Proteomes" id="UP000160099">
    <property type="component" value="Segment"/>
</dbReference>
<organism evidence="3 7">
    <name type="scientific">Cyprinid herpesvirus 3</name>
    <name type="common">CyHV-3</name>
    <dbReference type="NCBI Taxonomy" id="180230"/>
    <lineage>
        <taxon>Viruses</taxon>
        <taxon>Duplodnaviria</taxon>
        <taxon>Heunggongvirae</taxon>
        <taxon>Peploviricota</taxon>
        <taxon>Herviviricetes</taxon>
        <taxon>Herpesvirales</taxon>
        <taxon>Alloherpesviridae</taxon>
        <taxon>Cyvirus</taxon>
        <taxon>Cyvirus cyprinidallo3</taxon>
    </lineage>
</organism>
<proteinExistence type="predicted"/>
<evidence type="ECO:0000313" key="11">
    <source>
        <dbReference type="Proteomes" id="UP000160099"/>
    </source>
</evidence>
<dbReference type="Proteomes" id="UP000156776">
    <property type="component" value="Segment"/>
</dbReference>
<dbReference type="EMBL" id="KJ627438">
    <property type="protein sequence ID" value="AIC32448.1"/>
    <property type="molecule type" value="Genomic_DNA"/>
</dbReference>
<reference evidence="8 9" key="5">
    <citation type="journal article" date="2015" name="PLoS Pathog.">
        <title>Rational development of an attenuated recombinant cyprinid herpesvirus 3 vaccine using prokaryotic mutagenesis and in vivo bioluminescent imaging.</title>
        <authorList>
            <person name="Boutier M."/>
            <person name="Ronsmans M."/>
            <person name="Ouyang P."/>
            <person name="Fournier G."/>
            <person name="Reschner A."/>
            <person name="Rakus K."/>
            <person name="Wilkie G.S."/>
            <person name="Farnir F."/>
            <person name="Bayrou C."/>
            <person name="Lieffrig F."/>
            <person name="Li H."/>
            <person name="Desmecht D."/>
            <person name="Davison A.J."/>
            <person name="Vanderplasschen A."/>
        </authorList>
    </citation>
    <scope>NUCLEOTIDE SEQUENCE [LARGE SCALE GENOMIC DNA]</scope>
    <source>
        <strain evidence="6">FL</strain>
    </source>
</reference>
<feature type="coiled-coil region" evidence="1">
    <location>
        <begin position="61"/>
        <end position="88"/>
    </location>
</feature>
<evidence type="ECO:0000313" key="5">
    <source>
        <dbReference type="EMBL" id="AIC32448.1"/>
    </source>
</evidence>
<evidence type="ECO:0000313" key="10">
    <source>
        <dbReference type="Proteomes" id="UP000156776"/>
    </source>
</evidence>
<evidence type="ECO:0000313" key="7">
    <source>
        <dbReference type="Proteomes" id="UP000106924"/>
    </source>
</evidence>
<evidence type="ECO:0000313" key="3">
    <source>
        <dbReference type="EMBL" id="ABF81816.1"/>
    </source>
</evidence>
<reference evidence="8 9" key="4">
    <citation type="journal article" date="2009" name="J. Virol.">
        <title>The major portal of entry of koi herpesvirus in Cyprinus carpio is the skin.</title>
        <authorList>
            <person name="Costes B."/>
            <person name="Raj V.S."/>
            <person name="Michel B."/>
            <person name="Fournier G."/>
            <person name="Thirion M."/>
            <person name="Gillet L."/>
            <person name="Mast J."/>
            <person name="Lieffrig F."/>
            <person name="Bremont M."/>
            <person name="Vanderplasschen A."/>
        </authorList>
    </citation>
    <scope>NUCLEOTIDE SEQUENCE [LARGE SCALE GENOMIC DNA]</scope>
    <source>
        <strain evidence="6">FL</strain>
    </source>
</reference>
<dbReference type="OrthoDB" id="20851at10239"/>
<dbReference type="EMBL" id="KP343683">
    <property type="protein sequence ID" value="AJP55581.1"/>
    <property type="molecule type" value="Genomic_DNA"/>
</dbReference>
<dbReference type="Proteomes" id="UP000128453">
    <property type="component" value="Segment"/>
</dbReference>
<dbReference type="EMBL" id="DQ177346">
    <property type="protein sequence ID" value="ABF81816.1"/>
    <property type="molecule type" value="Genomic_DNA"/>
</dbReference>
<evidence type="ECO:0000313" key="8">
    <source>
        <dbReference type="Proteomes" id="UP000128453"/>
    </source>
</evidence>
<feature type="compositionally biased region" description="Basic residues" evidence="2">
    <location>
        <begin position="207"/>
        <end position="220"/>
    </location>
</feature>
<dbReference type="GeneID" id="11266423"/>
<dbReference type="Proteomes" id="UP000130752">
    <property type="component" value="Segment"/>
</dbReference>
<gene>
    <name evidence="5" type="ORF">CyHV3-GZ_ORF93R</name>
    <name evidence="4" type="ORF">CyHV3_ORF93</name>
</gene>
<evidence type="ECO:0000256" key="2">
    <source>
        <dbReference type="SAM" id="MobiDB-lite"/>
    </source>
</evidence>
<evidence type="ECO:0000256" key="1">
    <source>
        <dbReference type="SAM" id="Coils"/>
    </source>
</evidence>
<reference evidence="7 10" key="1">
    <citation type="journal article" date="2007" name="J. Virol.">
        <title>Genome sequences of three koi herpesvirus isolates representing the expanding distribution of an emerging disease threatening koi and common carp worldwide.</title>
        <authorList>
            <person name="Aoki T."/>
            <person name="Hirono I."/>
            <person name="Kurokawa K."/>
            <person name="Fukuda H."/>
            <person name="Nahary R."/>
            <person name="Eldar A."/>
            <person name="Davison A.J."/>
            <person name="Waltzek T.B."/>
            <person name="Bercovier H."/>
            <person name="Hedrick R.P."/>
        </authorList>
    </citation>
    <scope>NUCLEOTIDE SEQUENCE [LARGE SCALE GENOMIC DNA]</scope>
    <source>
        <strain evidence="3">KHV-I</strain>
        <strain evidence="4 10">KHV-U</strain>
    </source>
</reference>
<sequence>MGSSMSNLETFLECFSGYFAESVLSGAHMDWVRAMDDHVARRIASLQLDQIQSKVREQQEWEETQTELTALDEEAKRLASEIERIKIELKASGVDENIRKLRTVRLHNLQSRFDNIYEMVATQAVSNTQYITAKQQAEVLNHLAKQPRVRIDPTKAMAAQRHTRRVFELSKQSMTVISRLNQKTAGIPSDDVSVLLGDDDVPPSPSSHKHHHHHSIPMLG</sequence>
<evidence type="ECO:0000313" key="9">
    <source>
        <dbReference type="Proteomes" id="UP000130752"/>
    </source>
</evidence>
<reference evidence="8 9" key="3">
    <citation type="journal article" date="2008" name="J. Virol.">
        <title>Cloning of the koi herpesvirus genome as an infectious bacterial artificial chromosome demonstrates that disruption of the thymidine kinase locus induces partial attenuation in Cyprinus carpio koi.</title>
        <authorList>
            <person name="Costes B."/>
            <person name="Fournier G."/>
            <person name="Michel B."/>
            <person name="Delforge C."/>
            <person name="Raj V.S."/>
            <person name="Dewals B."/>
            <person name="Gillet L."/>
            <person name="Drion P."/>
            <person name="Body A."/>
            <person name="Schynts F."/>
            <person name="Lieffrig F."/>
            <person name="Vanderplasschen A."/>
        </authorList>
    </citation>
    <scope>NUCLEOTIDE SEQUENCE [LARGE SCALE GENOMIC DNA]</scope>
    <source>
        <strain evidence="6">FL</strain>
    </source>
</reference>
<dbReference type="RefSeq" id="YP_001096128.1">
    <property type="nucleotide sequence ID" value="NC_009127.1"/>
</dbReference>